<dbReference type="InterPro" id="IPR037066">
    <property type="entry name" value="Plug_dom_sf"/>
</dbReference>
<organism evidence="9 10">
    <name type="scientific">Persicitalea jodogahamensis</name>
    <dbReference type="NCBI Taxonomy" id="402147"/>
    <lineage>
        <taxon>Bacteria</taxon>
        <taxon>Pseudomonadati</taxon>
        <taxon>Bacteroidota</taxon>
        <taxon>Cytophagia</taxon>
        <taxon>Cytophagales</taxon>
        <taxon>Spirosomataceae</taxon>
        <taxon>Persicitalea</taxon>
    </lineage>
</organism>
<dbReference type="PROSITE" id="PS52016">
    <property type="entry name" value="TONB_DEPENDENT_REC_3"/>
    <property type="match status" value="1"/>
</dbReference>
<accession>A0A8J3GC85</accession>
<dbReference type="Gene3D" id="2.60.40.1120">
    <property type="entry name" value="Carboxypeptidase-like, regulatory domain"/>
    <property type="match status" value="1"/>
</dbReference>
<evidence type="ECO:0000256" key="6">
    <source>
        <dbReference type="ARBA" id="ARBA00023237"/>
    </source>
</evidence>
<keyword evidence="6 7" id="KW-0998">Cell outer membrane</keyword>
<dbReference type="InterPro" id="IPR023997">
    <property type="entry name" value="TonB-dep_OMP_SusC/RagA_CS"/>
</dbReference>
<evidence type="ECO:0000256" key="7">
    <source>
        <dbReference type="PROSITE-ProRule" id="PRU01360"/>
    </source>
</evidence>
<keyword evidence="10" id="KW-1185">Reference proteome</keyword>
<dbReference type="Pfam" id="PF13715">
    <property type="entry name" value="CarbopepD_reg_2"/>
    <property type="match status" value="1"/>
</dbReference>
<protein>
    <submittedName>
        <fullName evidence="9">SusC/RagA family TonB-linked outer membrane protein</fullName>
    </submittedName>
</protein>
<feature type="domain" description="TonB-dependent receptor plug" evidence="8">
    <location>
        <begin position="98"/>
        <end position="204"/>
    </location>
</feature>
<keyword evidence="2 7" id="KW-0813">Transport</keyword>
<evidence type="ECO:0000313" key="10">
    <source>
        <dbReference type="Proteomes" id="UP000598271"/>
    </source>
</evidence>
<name>A0A8J3GC85_9BACT</name>
<dbReference type="Gene3D" id="2.40.170.20">
    <property type="entry name" value="TonB-dependent receptor, beta-barrel domain"/>
    <property type="match status" value="1"/>
</dbReference>
<dbReference type="SUPFAM" id="SSF49464">
    <property type="entry name" value="Carboxypeptidase regulatory domain-like"/>
    <property type="match status" value="1"/>
</dbReference>
<keyword evidence="4 7" id="KW-0812">Transmembrane</keyword>
<evidence type="ECO:0000256" key="5">
    <source>
        <dbReference type="ARBA" id="ARBA00023136"/>
    </source>
</evidence>
<dbReference type="InterPro" id="IPR018247">
    <property type="entry name" value="EF_Hand_1_Ca_BS"/>
</dbReference>
<dbReference type="InterPro" id="IPR036942">
    <property type="entry name" value="Beta-barrel_TonB_sf"/>
</dbReference>
<dbReference type="Proteomes" id="UP000598271">
    <property type="component" value="Unassembled WGS sequence"/>
</dbReference>
<keyword evidence="3 7" id="KW-1134">Transmembrane beta strand</keyword>
<dbReference type="InterPro" id="IPR008969">
    <property type="entry name" value="CarboxyPept-like_regulatory"/>
</dbReference>
<dbReference type="AlphaFoldDB" id="A0A8J3GC85"/>
<dbReference type="EMBL" id="BMXF01000007">
    <property type="protein sequence ID" value="GHB87053.1"/>
    <property type="molecule type" value="Genomic_DNA"/>
</dbReference>
<evidence type="ECO:0000259" key="8">
    <source>
        <dbReference type="Pfam" id="PF07715"/>
    </source>
</evidence>
<gene>
    <name evidence="9" type="ORF">GCM10007390_48630</name>
</gene>
<evidence type="ECO:0000256" key="1">
    <source>
        <dbReference type="ARBA" id="ARBA00004571"/>
    </source>
</evidence>
<evidence type="ECO:0000256" key="3">
    <source>
        <dbReference type="ARBA" id="ARBA00022452"/>
    </source>
</evidence>
<dbReference type="SUPFAM" id="SSF56935">
    <property type="entry name" value="Porins"/>
    <property type="match status" value="1"/>
</dbReference>
<dbReference type="Gene3D" id="2.170.130.10">
    <property type="entry name" value="TonB-dependent receptor, plug domain"/>
    <property type="match status" value="1"/>
</dbReference>
<comment type="similarity">
    <text evidence="7">Belongs to the TonB-dependent receptor family.</text>
</comment>
<sequence>MSVSFAQQTITGKITDENDQSVPGANVFIKGSTTGTTSAADGSFSIRAASSDTLVFSFLGYKMAERRVGNATTLDISMEPDARTLNDVVVVGYGTTRKSDLTGSLASVTAKEFEKQPLTRMDQALQGRAAGVQVNQTSGAPGAGFKIRIRGANSISGDNAPLYVLDGLVVGDINSLNVNDIASMEVLKDASATAIYGSRGANGVILITTKQGRKGPAKVEFGYFTGISNVVQKLPFMTPAEFAEGVNFAEGKEFYTPQEIDALRNGGGENWQERFFKTAHSNNFQLSVSGGSDAMDYFISGNLYDTEGTIIDQDYRRYTLRANVNAQASKKIKVGLNTFLSHEKSSGNRVSLSGGLTWDPTTPAYDADGNFNFNTIKPGVGNGGINPLVGPLNNVRDAYDNRVTLSGYANYDISKNLVFNVSGGLDRFESEANSYVPLFVNNVGNARVFNSSVTRLQNTNRLTYTLDSNPNHVLKIDAVHEQQLVTRQSLEATASNFFSDLTAYRDLSLGSIQRTQNNQSDESLQSFLGRVNYALFDRFLFTASVRADGSSKFRPGNRWGVFPSGSVAWRLIEEDFIKNISTISNLKVRASYGLIGSQAIGARATRAIPIVSPDVNYPLTGGSNTVGVAPSSRLANPDLTWETTRQTNLGVDLGLWNSLLTLSLDLYHKKTTDLLLNSQLPSFVGPTVVTRNIGAVENKGFDISLGLRVLQNDDWNINSTLNVSRNRNKVLALVDDKPIELGNEYIGTTFPVNPTRVEVGKPISSFRGYLFDGVYQLDEADEAAKYGRKPGDAKYRDLNNDGIISTDDISTIGDGNPNFTWGWNWDVTYRQWNLNFLLTGSQGNDIYNFQRGRMMGLGSGQFHAVHADYLNRWTPDNPSNIPSSRNSIELLSSQFLEDGSYTTLKSVAFGRSFEGDLLRKVGISRLRLYLNADNLFILTKYRGFDPETTASGGSDVDLGIDYSTYPINRSFTLGVNVTF</sequence>
<keyword evidence="5 7" id="KW-0472">Membrane</keyword>
<dbReference type="NCBIfam" id="TIGR04056">
    <property type="entry name" value="OMP_RagA_SusC"/>
    <property type="match status" value="1"/>
</dbReference>
<dbReference type="FunFam" id="2.170.130.10:FF:000008">
    <property type="entry name" value="SusC/RagA family TonB-linked outer membrane protein"/>
    <property type="match status" value="1"/>
</dbReference>
<dbReference type="Pfam" id="PF07715">
    <property type="entry name" value="Plug"/>
    <property type="match status" value="1"/>
</dbReference>
<dbReference type="InterPro" id="IPR023996">
    <property type="entry name" value="TonB-dep_OMP_SusC/RagA"/>
</dbReference>
<comment type="subcellular location">
    <subcellularLocation>
        <location evidence="1 7">Cell outer membrane</location>
        <topology evidence="1 7">Multi-pass membrane protein</topology>
    </subcellularLocation>
</comment>
<reference evidence="9 10" key="1">
    <citation type="journal article" date="2014" name="Int. J. Syst. Evol. Microbiol.">
        <title>Complete genome sequence of Corynebacterium casei LMG S-19264T (=DSM 44701T), isolated from a smear-ripened cheese.</title>
        <authorList>
            <consortium name="US DOE Joint Genome Institute (JGI-PGF)"/>
            <person name="Walter F."/>
            <person name="Albersmeier A."/>
            <person name="Kalinowski J."/>
            <person name="Ruckert C."/>
        </authorList>
    </citation>
    <scope>NUCLEOTIDE SEQUENCE [LARGE SCALE GENOMIC DNA]</scope>
    <source>
        <strain evidence="9 10">KCTC 12866</strain>
    </source>
</reference>
<dbReference type="InterPro" id="IPR039426">
    <property type="entry name" value="TonB-dep_rcpt-like"/>
</dbReference>
<dbReference type="NCBIfam" id="TIGR04057">
    <property type="entry name" value="SusC_RagA_signa"/>
    <property type="match status" value="1"/>
</dbReference>
<dbReference type="InterPro" id="IPR012910">
    <property type="entry name" value="Plug_dom"/>
</dbReference>
<evidence type="ECO:0000256" key="2">
    <source>
        <dbReference type="ARBA" id="ARBA00022448"/>
    </source>
</evidence>
<evidence type="ECO:0000256" key="4">
    <source>
        <dbReference type="ARBA" id="ARBA00022692"/>
    </source>
</evidence>
<dbReference type="PROSITE" id="PS00018">
    <property type="entry name" value="EF_HAND_1"/>
    <property type="match status" value="1"/>
</dbReference>
<comment type="caution">
    <text evidence="9">The sequence shown here is derived from an EMBL/GenBank/DDBJ whole genome shotgun (WGS) entry which is preliminary data.</text>
</comment>
<proteinExistence type="inferred from homology"/>
<dbReference type="GO" id="GO:0009279">
    <property type="term" value="C:cell outer membrane"/>
    <property type="evidence" value="ECO:0007669"/>
    <property type="project" value="UniProtKB-SubCell"/>
</dbReference>
<evidence type="ECO:0000313" key="9">
    <source>
        <dbReference type="EMBL" id="GHB87053.1"/>
    </source>
</evidence>